<protein>
    <submittedName>
        <fullName evidence="2">Uncharacterized protein</fullName>
    </submittedName>
</protein>
<keyword evidence="3" id="KW-1185">Reference proteome</keyword>
<dbReference type="Bgee" id="ENSOCUG00000030326">
    <property type="expression patterns" value="Expressed in aorta and 3 other cell types or tissues"/>
</dbReference>
<evidence type="ECO:0000313" key="3">
    <source>
        <dbReference type="Proteomes" id="UP000001811"/>
    </source>
</evidence>
<reference evidence="2 3" key="1">
    <citation type="journal article" date="2011" name="Nature">
        <title>A high-resolution map of human evolutionary constraint using 29 mammals.</title>
        <authorList>
            <person name="Lindblad-Toh K."/>
            <person name="Garber M."/>
            <person name="Zuk O."/>
            <person name="Lin M.F."/>
            <person name="Parker B.J."/>
            <person name="Washietl S."/>
            <person name="Kheradpour P."/>
            <person name="Ernst J."/>
            <person name="Jordan G."/>
            <person name="Mauceli E."/>
            <person name="Ward L.D."/>
            <person name="Lowe C.B."/>
            <person name="Holloway A.K."/>
            <person name="Clamp M."/>
            <person name="Gnerre S."/>
            <person name="Alfoldi J."/>
            <person name="Beal K."/>
            <person name="Chang J."/>
            <person name="Clawson H."/>
            <person name="Cuff J."/>
            <person name="Di Palma F."/>
            <person name="Fitzgerald S."/>
            <person name="Flicek P."/>
            <person name="Guttman M."/>
            <person name="Hubisz M.J."/>
            <person name="Jaffe D.B."/>
            <person name="Jungreis I."/>
            <person name="Kent W.J."/>
            <person name="Kostka D."/>
            <person name="Lara M."/>
            <person name="Martins A.L."/>
            <person name="Massingham T."/>
            <person name="Moltke I."/>
            <person name="Raney B.J."/>
            <person name="Rasmussen M.D."/>
            <person name="Robinson J."/>
            <person name="Stark A."/>
            <person name="Vilella A.J."/>
            <person name="Wen J."/>
            <person name="Xie X."/>
            <person name="Zody M.C."/>
            <person name="Baldwin J."/>
            <person name="Bloom T."/>
            <person name="Chin C.W."/>
            <person name="Heiman D."/>
            <person name="Nicol R."/>
            <person name="Nusbaum C."/>
            <person name="Young S."/>
            <person name="Wilkinson J."/>
            <person name="Worley K.C."/>
            <person name="Kovar C.L."/>
            <person name="Muzny D.M."/>
            <person name="Gibbs R.A."/>
            <person name="Cree A."/>
            <person name="Dihn H.H."/>
            <person name="Fowler G."/>
            <person name="Jhangiani S."/>
            <person name="Joshi V."/>
            <person name="Lee S."/>
            <person name="Lewis L.R."/>
            <person name="Nazareth L.V."/>
            <person name="Okwuonu G."/>
            <person name="Santibanez J."/>
            <person name="Warren W.C."/>
            <person name="Mardis E.R."/>
            <person name="Weinstock G.M."/>
            <person name="Wilson R.K."/>
            <person name="Delehaunty K."/>
            <person name="Dooling D."/>
            <person name="Fronik C."/>
            <person name="Fulton L."/>
            <person name="Fulton B."/>
            <person name="Graves T."/>
            <person name="Minx P."/>
            <person name="Sodergren E."/>
            <person name="Birney E."/>
            <person name="Margulies E.H."/>
            <person name="Herrero J."/>
            <person name="Green E.D."/>
            <person name="Haussler D."/>
            <person name="Siepel A."/>
            <person name="Goldman N."/>
            <person name="Pollard K.S."/>
            <person name="Pedersen J.S."/>
            <person name="Lander E.S."/>
            <person name="Kellis M."/>
        </authorList>
    </citation>
    <scope>NUCLEOTIDE SEQUENCE [LARGE SCALE GENOMIC DNA]</scope>
    <source>
        <strain evidence="2 3">Thorbecke inbred</strain>
    </source>
</reference>
<accession>A0A5F9CH36</accession>
<dbReference type="AlphaFoldDB" id="A0A5F9CH36"/>
<organism evidence="2 3">
    <name type="scientific">Oryctolagus cuniculus</name>
    <name type="common">Rabbit</name>
    <dbReference type="NCBI Taxonomy" id="9986"/>
    <lineage>
        <taxon>Eukaryota</taxon>
        <taxon>Metazoa</taxon>
        <taxon>Chordata</taxon>
        <taxon>Craniata</taxon>
        <taxon>Vertebrata</taxon>
        <taxon>Euteleostomi</taxon>
        <taxon>Mammalia</taxon>
        <taxon>Eutheria</taxon>
        <taxon>Euarchontoglires</taxon>
        <taxon>Glires</taxon>
        <taxon>Lagomorpha</taxon>
        <taxon>Leporidae</taxon>
        <taxon>Oryctolagus</taxon>
    </lineage>
</organism>
<evidence type="ECO:0000313" key="2">
    <source>
        <dbReference type="Ensembl" id="ENSOCUP00000032901.1"/>
    </source>
</evidence>
<feature type="region of interest" description="Disordered" evidence="1">
    <location>
        <begin position="104"/>
        <end position="134"/>
    </location>
</feature>
<name>A0A5F9CH36_RABIT</name>
<dbReference type="InParanoid" id="A0A5F9CH36"/>
<proteinExistence type="predicted"/>
<reference evidence="2" key="3">
    <citation type="submission" date="2025-09" db="UniProtKB">
        <authorList>
            <consortium name="Ensembl"/>
        </authorList>
    </citation>
    <scope>IDENTIFICATION</scope>
    <source>
        <strain evidence="2">Thorbecke</strain>
    </source>
</reference>
<sequence>MAHLGLFTTFAVSIQDPASPQESEIPPSSQDHSCPQNLELFVCNGLGPHTPPSVGSQESVTFQEVAVDFMEEWPFLAGFLSEKAVHRPDAGELQQLTSLRYQVAPPSRSTGGHTPGRSPANAVTAGRPSTTPPH</sequence>
<evidence type="ECO:0000256" key="1">
    <source>
        <dbReference type="SAM" id="MobiDB-lite"/>
    </source>
</evidence>
<dbReference type="Ensembl" id="ENSOCUT00000052184.1">
    <property type="protein sequence ID" value="ENSOCUP00000032901.1"/>
    <property type="gene ID" value="ENSOCUG00000030326.1"/>
</dbReference>
<dbReference type="Proteomes" id="UP000001811">
    <property type="component" value="Chromosome 17"/>
</dbReference>
<reference evidence="2" key="2">
    <citation type="submission" date="2025-08" db="UniProtKB">
        <authorList>
            <consortium name="Ensembl"/>
        </authorList>
    </citation>
    <scope>IDENTIFICATION</scope>
    <source>
        <strain evidence="2">Thorbecke</strain>
    </source>
</reference>
<dbReference type="EMBL" id="AAGW02024640">
    <property type="status" value="NOT_ANNOTATED_CDS"/>
    <property type="molecule type" value="Genomic_DNA"/>
</dbReference>